<accession>A0A6J5SXH5</accession>
<gene>
    <name evidence="1" type="ORF">UFOVP1619_25</name>
</gene>
<reference evidence="1" key="1">
    <citation type="submission" date="2020-05" db="EMBL/GenBank/DDBJ databases">
        <authorList>
            <person name="Chiriac C."/>
            <person name="Salcher M."/>
            <person name="Ghai R."/>
            <person name="Kavagutti S V."/>
        </authorList>
    </citation>
    <scope>NUCLEOTIDE SEQUENCE</scope>
</reference>
<protein>
    <submittedName>
        <fullName evidence="1">Uncharacterized protein</fullName>
    </submittedName>
</protein>
<sequence>MTVATPLAILLSVLVTCRDLDEVAATWRGNQDVIKGLPPHDFAALIVAKDKIKDHFDALPSEADDTWVADFMAGKI</sequence>
<organism evidence="1">
    <name type="scientific">uncultured Caudovirales phage</name>
    <dbReference type="NCBI Taxonomy" id="2100421"/>
    <lineage>
        <taxon>Viruses</taxon>
        <taxon>Duplodnaviria</taxon>
        <taxon>Heunggongvirae</taxon>
        <taxon>Uroviricota</taxon>
        <taxon>Caudoviricetes</taxon>
        <taxon>Peduoviridae</taxon>
        <taxon>Maltschvirus</taxon>
        <taxon>Maltschvirus maltsch</taxon>
    </lineage>
</organism>
<evidence type="ECO:0000313" key="1">
    <source>
        <dbReference type="EMBL" id="CAB4219424.1"/>
    </source>
</evidence>
<name>A0A6J5SXH5_9CAUD</name>
<dbReference type="EMBL" id="LR797479">
    <property type="protein sequence ID" value="CAB4219424.1"/>
    <property type="molecule type" value="Genomic_DNA"/>
</dbReference>
<proteinExistence type="predicted"/>